<proteinExistence type="predicted"/>
<dbReference type="AlphaFoldDB" id="X1Q5R0"/>
<reference evidence="1" key="1">
    <citation type="journal article" date="2014" name="Front. Microbiol.">
        <title>High frequency of phylogenetically diverse reductive dehalogenase-homologous genes in deep subseafloor sedimentary metagenomes.</title>
        <authorList>
            <person name="Kawai M."/>
            <person name="Futagami T."/>
            <person name="Toyoda A."/>
            <person name="Takaki Y."/>
            <person name="Nishi S."/>
            <person name="Hori S."/>
            <person name="Arai W."/>
            <person name="Tsubouchi T."/>
            <person name="Morono Y."/>
            <person name="Uchiyama I."/>
            <person name="Ito T."/>
            <person name="Fujiyama A."/>
            <person name="Inagaki F."/>
            <person name="Takami H."/>
        </authorList>
    </citation>
    <scope>NUCLEOTIDE SEQUENCE</scope>
    <source>
        <strain evidence="1">Expedition CK06-06</strain>
    </source>
</reference>
<accession>X1Q5R0</accession>
<protein>
    <submittedName>
        <fullName evidence="1">Uncharacterized protein</fullName>
    </submittedName>
</protein>
<dbReference type="EMBL" id="BARV01041364">
    <property type="protein sequence ID" value="GAI50076.1"/>
    <property type="molecule type" value="Genomic_DNA"/>
</dbReference>
<sequence length="62" mass="7322">MKEGKGKDKNGRWRCPTCKVEADVKDREIHIYIEGHIWPLHFDCELGNDIDHINFDKLEKIS</sequence>
<comment type="caution">
    <text evidence="1">The sequence shown here is derived from an EMBL/GenBank/DDBJ whole genome shotgun (WGS) entry which is preliminary data.</text>
</comment>
<evidence type="ECO:0000313" key="1">
    <source>
        <dbReference type="EMBL" id="GAI50076.1"/>
    </source>
</evidence>
<organism evidence="1">
    <name type="scientific">marine sediment metagenome</name>
    <dbReference type="NCBI Taxonomy" id="412755"/>
    <lineage>
        <taxon>unclassified sequences</taxon>
        <taxon>metagenomes</taxon>
        <taxon>ecological metagenomes</taxon>
    </lineage>
</organism>
<gene>
    <name evidence="1" type="ORF">S06H3_62652</name>
</gene>
<name>X1Q5R0_9ZZZZ</name>